<proteinExistence type="predicted"/>
<reference evidence="2" key="1">
    <citation type="journal article" date="2021" name="PeerJ">
        <title>Extensive microbial diversity within the chicken gut microbiome revealed by metagenomics and culture.</title>
        <authorList>
            <person name="Gilroy R."/>
            <person name="Ravi A."/>
            <person name="Getino M."/>
            <person name="Pursley I."/>
            <person name="Horton D.L."/>
            <person name="Alikhan N.F."/>
            <person name="Baker D."/>
            <person name="Gharbi K."/>
            <person name="Hall N."/>
            <person name="Watson M."/>
            <person name="Adriaenssens E.M."/>
            <person name="Foster-Nyarko E."/>
            <person name="Jarju S."/>
            <person name="Secka A."/>
            <person name="Antonio M."/>
            <person name="Oren A."/>
            <person name="Chaudhuri R.R."/>
            <person name="La Ragione R."/>
            <person name="Hildebrand F."/>
            <person name="Pallen M.J."/>
        </authorList>
    </citation>
    <scope>NUCLEOTIDE SEQUENCE</scope>
    <source>
        <strain evidence="2">Gambia16-930</strain>
    </source>
</reference>
<feature type="non-terminal residue" evidence="2">
    <location>
        <position position="101"/>
    </location>
</feature>
<dbReference type="EMBL" id="DXGG01000013">
    <property type="protein sequence ID" value="HIW86720.1"/>
    <property type="molecule type" value="Genomic_DNA"/>
</dbReference>
<accession>A0A9D1RFX7</accession>
<dbReference type="Gene3D" id="3.10.690.10">
    <property type="entry name" value="Bifunctional nuclease domain"/>
    <property type="match status" value="1"/>
</dbReference>
<dbReference type="GO" id="GO:0004518">
    <property type="term" value="F:nuclease activity"/>
    <property type="evidence" value="ECO:0007669"/>
    <property type="project" value="InterPro"/>
</dbReference>
<evidence type="ECO:0000313" key="3">
    <source>
        <dbReference type="Proteomes" id="UP000824267"/>
    </source>
</evidence>
<dbReference type="InterPro" id="IPR003729">
    <property type="entry name" value="Bi_nuclease_dom"/>
</dbReference>
<protein>
    <submittedName>
        <fullName evidence="2">Bifunctional nuclease family protein</fullName>
    </submittedName>
</protein>
<dbReference type="SUPFAM" id="SSF103256">
    <property type="entry name" value="Hypothetical protein TM0160"/>
    <property type="match status" value="1"/>
</dbReference>
<evidence type="ECO:0000313" key="2">
    <source>
        <dbReference type="EMBL" id="HIW86720.1"/>
    </source>
</evidence>
<gene>
    <name evidence="2" type="ORF">IAC47_00375</name>
</gene>
<dbReference type="PROSITE" id="PS51658">
    <property type="entry name" value="BFN"/>
    <property type="match status" value="1"/>
</dbReference>
<organism evidence="2 3">
    <name type="scientific">Candidatus Onthomorpha intestinigallinarum</name>
    <dbReference type="NCBI Taxonomy" id="2840880"/>
    <lineage>
        <taxon>Bacteria</taxon>
        <taxon>Pseudomonadati</taxon>
        <taxon>Bacteroidota</taxon>
        <taxon>Bacteroidia</taxon>
        <taxon>Bacteroidales</taxon>
        <taxon>Candidatus Onthomorpha</taxon>
    </lineage>
</organism>
<evidence type="ECO:0000259" key="1">
    <source>
        <dbReference type="PROSITE" id="PS51658"/>
    </source>
</evidence>
<name>A0A9D1RFX7_9BACT</name>
<feature type="domain" description="BFN" evidence="1">
    <location>
        <begin position="4"/>
        <end position="101"/>
    </location>
</feature>
<dbReference type="Proteomes" id="UP000824267">
    <property type="component" value="Unassembled WGS sequence"/>
</dbReference>
<comment type="caution">
    <text evidence="2">The sequence shown here is derived from an EMBL/GenBank/DDBJ whole genome shotgun (WGS) entry which is preliminary data.</text>
</comment>
<sequence length="101" mass="11493">MESLILMEIHSVKRSKAGNFYDIILKEKNGAKGLSIPVGTYEGQMLLLFLEKKQILRPMTFELMLDIFSHFRLNVKEIVIVDFVDGSYRALVTISNADGLE</sequence>
<dbReference type="AlphaFoldDB" id="A0A9D1RFX7"/>
<dbReference type="Pfam" id="PF02577">
    <property type="entry name" value="BFN_dom"/>
    <property type="match status" value="1"/>
</dbReference>
<dbReference type="InterPro" id="IPR036104">
    <property type="entry name" value="BFN_sf"/>
</dbReference>
<reference evidence="2" key="2">
    <citation type="submission" date="2021-04" db="EMBL/GenBank/DDBJ databases">
        <authorList>
            <person name="Gilroy R."/>
        </authorList>
    </citation>
    <scope>NUCLEOTIDE SEQUENCE</scope>
    <source>
        <strain evidence="2">Gambia16-930</strain>
    </source>
</reference>